<protein>
    <submittedName>
        <fullName evidence="1">Uncharacterized protein</fullName>
    </submittedName>
</protein>
<evidence type="ECO:0000313" key="2">
    <source>
        <dbReference type="Proteomes" id="UP000665026"/>
    </source>
</evidence>
<dbReference type="RefSeq" id="WP_209355273.1">
    <property type="nucleotide sequence ID" value="NZ_CP060010.1"/>
</dbReference>
<proteinExistence type="predicted"/>
<gene>
    <name evidence="1" type="ORF">HZ995_08630</name>
</gene>
<reference evidence="1" key="1">
    <citation type="submission" date="2020-07" db="EMBL/GenBank/DDBJ databases">
        <title>Genome sequences of bacteria associated with the marine, planktonic diatom Thalassiosira profunda strain ECT2AJA-044.</title>
        <authorList>
            <person name="Gargas C.B."/>
            <person name="Roberts W.R."/>
            <person name="Alverson A.J."/>
        </authorList>
    </citation>
    <scope>NUCLEOTIDE SEQUENCE</scope>
    <source>
        <strain evidence="1">ECT2AJA-044</strain>
    </source>
</reference>
<dbReference type="Proteomes" id="UP000665026">
    <property type="component" value="Chromosome"/>
</dbReference>
<accession>A0A975ENU5</accession>
<dbReference type="AlphaFoldDB" id="A0A975ENU5"/>
<name>A0A975ENU5_9RHOB</name>
<sequence>MRWAILVLTVLAGCDSPGFGFSAAEATRIDAGGHAFSLRRSGNVVQAIRTNFVRRPDINLIGRDAELAIERTYGCRVTKMRGDVALMVAQLDCERAPRDGDWARWVKPRRSLASCLGHISSGQAGRRKEIDLVCF</sequence>
<dbReference type="EMBL" id="CP060010">
    <property type="protein sequence ID" value="QTN34581.1"/>
    <property type="molecule type" value="Genomic_DNA"/>
</dbReference>
<dbReference type="KEGG" id="cact:HZ995_08630"/>
<evidence type="ECO:0000313" key="1">
    <source>
        <dbReference type="EMBL" id="QTN34581.1"/>
    </source>
</evidence>
<organism evidence="1 2">
    <name type="scientific">Cognatishimia activa</name>
    <dbReference type="NCBI Taxonomy" id="1715691"/>
    <lineage>
        <taxon>Bacteria</taxon>
        <taxon>Pseudomonadati</taxon>
        <taxon>Pseudomonadota</taxon>
        <taxon>Alphaproteobacteria</taxon>
        <taxon>Rhodobacterales</taxon>
        <taxon>Paracoccaceae</taxon>
        <taxon>Cognatishimia</taxon>
    </lineage>
</organism>